<dbReference type="Gene3D" id="3.30.450.40">
    <property type="match status" value="1"/>
</dbReference>
<dbReference type="PROSITE" id="PS50109">
    <property type="entry name" value="HIS_KIN"/>
    <property type="match status" value="1"/>
</dbReference>
<dbReference type="InterPro" id="IPR036890">
    <property type="entry name" value="HATPase_C_sf"/>
</dbReference>
<dbReference type="InterPro" id="IPR029016">
    <property type="entry name" value="GAF-like_dom_sf"/>
</dbReference>
<accession>A0ABQ0MRF5</accession>
<dbReference type="PANTHER" id="PTHR43065">
    <property type="entry name" value="SENSOR HISTIDINE KINASE"/>
    <property type="match status" value="1"/>
</dbReference>
<comment type="caution">
    <text evidence="5">The sequence shown here is derived from an EMBL/GenBank/DDBJ whole genome shotgun (WGS) entry which is preliminary data.</text>
</comment>
<evidence type="ECO:0000256" key="2">
    <source>
        <dbReference type="ARBA" id="ARBA00012438"/>
    </source>
</evidence>
<dbReference type="SMART" id="SM00065">
    <property type="entry name" value="GAF"/>
    <property type="match status" value="1"/>
</dbReference>
<dbReference type="InterPro" id="IPR003018">
    <property type="entry name" value="GAF"/>
</dbReference>
<dbReference type="SMART" id="SM00387">
    <property type="entry name" value="HATPase_c"/>
    <property type="match status" value="1"/>
</dbReference>
<dbReference type="Pfam" id="PF02518">
    <property type="entry name" value="HATPase_c"/>
    <property type="match status" value="1"/>
</dbReference>
<dbReference type="InterPro" id="IPR004358">
    <property type="entry name" value="Sig_transdc_His_kin-like_C"/>
</dbReference>
<comment type="catalytic activity">
    <reaction evidence="1">
        <text>ATP + protein L-histidine = ADP + protein N-phospho-L-histidine.</text>
        <dbReference type="EC" id="2.7.13.3"/>
    </reaction>
</comment>
<dbReference type="CDD" id="cd00075">
    <property type="entry name" value="HATPase"/>
    <property type="match status" value="1"/>
</dbReference>
<dbReference type="InterPro" id="IPR036097">
    <property type="entry name" value="HisK_dim/P_sf"/>
</dbReference>
<dbReference type="SUPFAM" id="SSF47384">
    <property type="entry name" value="Homodimeric domain of signal transducing histidine kinase"/>
    <property type="match status" value="1"/>
</dbReference>
<dbReference type="EC" id="2.7.13.3" evidence="2"/>
<dbReference type="Gene3D" id="3.30.565.10">
    <property type="entry name" value="Histidine kinase-like ATPase, C-terminal domain"/>
    <property type="match status" value="1"/>
</dbReference>
<evidence type="ECO:0000256" key="3">
    <source>
        <dbReference type="ARBA" id="ARBA00022553"/>
    </source>
</evidence>
<name>A0ABQ0MRF5_9GAMM</name>
<dbReference type="SUPFAM" id="SSF55781">
    <property type="entry name" value="GAF domain-like"/>
    <property type="match status" value="1"/>
</dbReference>
<keyword evidence="6" id="KW-1185">Reference proteome</keyword>
<keyword evidence="3" id="KW-0597">Phosphoprotein</keyword>
<sequence length="461" mass="51710">MKNKMAYAIVKLWWHLGVSMLTHIQEIIEAVSNSYGDEFFTKVTLALNKVIAADYTFIARLDSHAHSCRTEVLVAKGKIVDNFEYSLENTPCANVADDSVCFYPKDICKYYPKDQLLFDMKIQAYLGTPLLDSKQQVIGIIVALFETEHKKEKETSALFQLFSGRIAAELERLDYEQSLEDKIAARTLELSETVKQLQLTQQQLVESEKMSALGNLVAGVAHEVNTPLGIAITTHSILADEFNKLQDKLATKSLSMKDMERFRKTSESAIAMQGENLNRAKKLISSFKKTAADQHQLEIETLDIGQYYQQVISTLRSILKPQKVSLTIECQEQIVLATYPGIHAQILTNLISNSVKHGFASKHNAEVDNARQENKITIEIKQLTTGEVDVIYSDNGRGLSKKAQQHIFEPFFTTARAQGGIGLGMSIVFNLINQKINGSIEVKKTKSGACFHYKFKENTSN</sequence>
<dbReference type="Pfam" id="PF01590">
    <property type="entry name" value="GAF"/>
    <property type="match status" value="1"/>
</dbReference>
<organism evidence="5 6">
    <name type="scientific">Colwellia marinimaniae</name>
    <dbReference type="NCBI Taxonomy" id="1513592"/>
    <lineage>
        <taxon>Bacteria</taxon>
        <taxon>Pseudomonadati</taxon>
        <taxon>Pseudomonadota</taxon>
        <taxon>Gammaproteobacteria</taxon>
        <taxon>Alteromonadales</taxon>
        <taxon>Colwelliaceae</taxon>
        <taxon>Colwellia</taxon>
    </lineage>
</organism>
<dbReference type="InterPro" id="IPR003661">
    <property type="entry name" value="HisK_dim/P_dom"/>
</dbReference>
<gene>
    <name evidence="5" type="ORF">MTCD1_00553</name>
</gene>
<dbReference type="PANTHER" id="PTHR43065:SF47">
    <property type="match status" value="1"/>
</dbReference>
<evidence type="ECO:0000256" key="1">
    <source>
        <dbReference type="ARBA" id="ARBA00000085"/>
    </source>
</evidence>
<dbReference type="InterPro" id="IPR005467">
    <property type="entry name" value="His_kinase_dom"/>
</dbReference>
<evidence type="ECO:0000313" key="6">
    <source>
        <dbReference type="Proteomes" id="UP000197068"/>
    </source>
</evidence>
<dbReference type="EMBL" id="BDQM01000003">
    <property type="protein sequence ID" value="GAW94954.1"/>
    <property type="molecule type" value="Genomic_DNA"/>
</dbReference>
<dbReference type="SUPFAM" id="SSF55874">
    <property type="entry name" value="ATPase domain of HSP90 chaperone/DNA topoisomerase II/histidine kinase"/>
    <property type="match status" value="1"/>
</dbReference>
<dbReference type="Gene3D" id="1.10.287.130">
    <property type="match status" value="1"/>
</dbReference>
<feature type="domain" description="Histidine kinase" evidence="4">
    <location>
        <begin position="219"/>
        <end position="459"/>
    </location>
</feature>
<dbReference type="Proteomes" id="UP000197068">
    <property type="component" value="Unassembled WGS sequence"/>
</dbReference>
<reference evidence="5 6" key="1">
    <citation type="submission" date="2017-06" db="EMBL/GenBank/DDBJ databases">
        <title>Whole Genome Sequences of Colwellia marinimaniae MTCD1.</title>
        <authorList>
            <person name="Kusumoto H."/>
            <person name="Inoue M."/>
            <person name="Tanikawa K."/>
            <person name="Maeji H."/>
            <person name="Cameron J.H."/>
            <person name="Bartlett D.H."/>
        </authorList>
    </citation>
    <scope>NUCLEOTIDE SEQUENCE [LARGE SCALE GENOMIC DNA]</scope>
    <source>
        <strain evidence="5 6">MTCD1</strain>
    </source>
</reference>
<evidence type="ECO:0000259" key="4">
    <source>
        <dbReference type="PROSITE" id="PS50109"/>
    </source>
</evidence>
<dbReference type="InterPro" id="IPR003594">
    <property type="entry name" value="HATPase_dom"/>
</dbReference>
<evidence type="ECO:0000313" key="5">
    <source>
        <dbReference type="EMBL" id="GAW94954.1"/>
    </source>
</evidence>
<dbReference type="RefSeq" id="WP_057179198.1">
    <property type="nucleotide sequence ID" value="NZ_BDQM01000003.1"/>
</dbReference>
<protein>
    <recommendedName>
        <fullName evidence="2">histidine kinase</fullName>
        <ecNumber evidence="2">2.7.13.3</ecNumber>
    </recommendedName>
</protein>
<dbReference type="PRINTS" id="PR00344">
    <property type="entry name" value="BCTRLSENSOR"/>
</dbReference>
<dbReference type="GO" id="GO:0004673">
    <property type="term" value="F:protein histidine kinase activity"/>
    <property type="evidence" value="ECO:0007669"/>
    <property type="project" value="UniProtKB-EC"/>
</dbReference>
<keyword evidence="5" id="KW-0808">Transferase</keyword>
<proteinExistence type="predicted"/>
<dbReference type="CDD" id="cd00082">
    <property type="entry name" value="HisKA"/>
    <property type="match status" value="1"/>
</dbReference>